<feature type="compositionally biased region" description="Low complexity" evidence="1">
    <location>
        <begin position="1"/>
        <end position="14"/>
    </location>
</feature>
<gene>
    <name evidence="3" type="ORF">H2200_005610</name>
</gene>
<keyword evidence="4" id="KW-1185">Reference proteome</keyword>
<feature type="transmembrane region" description="Helical" evidence="2">
    <location>
        <begin position="116"/>
        <end position="136"/>
    </location>
</feature>
<dbReference type="Proteomes" id="UP001172673">
    <property type="component" value="Unassembled WGS sequence"/>
</dbReference>
<feature type="region of interest" description="Disordered" evidence="1">
    <location>
        <begin position="1"/>
        <end position="24"/>
    </location>
</feature>
<feature type="region of interest" description="Disordered" evidence="1">
    <location>
        <begin position="222"/>
        <end position="260"/>
    </location>
</feature>
<keyword evidence="2" id="KW-1133">Transmembrane helix</keyword>
<evidence type="ECO:0000313" key="3">
    <source>
        <dbReference type="EMBL" id="KAJ9610833.1"/>
    </source>
</evidence>
<accession>A0AA38XCB7</accession>
<sequence length="260" mass="28402">MAPAISPRSVSSSSHHIRSISGPLSSTFAPPKDITSVSKTPIASFLAIFVREALRFTKRTLLSSPSRRDQVEPIFLTPRAPSLDISSSHALSKRQTQVLAIPTTYAGLNSGPQPGALVGIVVGSIAGFIIILYILLSLFRLRMGRGGGEVIEEKIIHRSSQHRRRPSRSASRTSRSASRVISVASSPRRERVVRERETREEETVIVEEQVSSVGDDIVEVIEEHSPERPARKPSGRSGFRTVDPAEFGGGRAPTRKLGRR</sequence>
<organism evidence="3 4">
    <name type="scientific">Cladophialophora chaetospira</name>
    <dbReference type="NCBI Taxonomy" id="386627"/>
    <lineage>
        <taxon>Eukaryota</taxon>
        <taxon>Fungi</taxon>
        <taxon>Dikarya</taxon>
        <taxon>Ascomycota</taxon>
        <taxon>Pezizomycotina</taxon>
        <taxon>Eurotiomycetes</taxon>
        <taxon>Chaetothyriomycetidae</taxon>
        <taxon>Chaetothyriales</taxon>
        <taxon>Herpotrichiellaceae</taxon>
        <taxon>Cladophialophora</taxon>
    </lineage>
</organism>
<protein>
    <submittedName>
        <fullName evidence="3">Uncharacterized protein</fullName>
    </submittedName>
</protein>
<feature type="compositionally biased region" description="Low complexity" evidence="1">
    <location>
        <begin position="168"/>
        <end position="186"/>
    </location>
</feature>
<evidence type="ECO:0000256" key="1">
    <source>
        <dbReference type="SAM" id="MobiDB-lite"/>
    </source>
</evidence>
<comment type="caution">
    <text evidence="3">The sequence shown here is derived from an EMBL/GenBank/DDBJ whole genome shotgun (WGS) entry which is preliminary data.</text>
</comment>
<name>A0AA38XCB7_9EURO</name>
<dbReference type="EMBL" id="JAPDRK010000007">
    <property type="protein sequence ID" value="KAJ9610833.1"/>
    <property type="molecule type" value="Genomic_DNA"/>
</dbReference>
<reference evidence="3" key="1">
    <citation type="submission" date="2022-10" db="EMBL/GenBank/DDBJ databases">
        <title>Culturing micro-colonial fungi from biological soil crusts in the Mojave desert and describing Neophaeococcomyces mojavensis, and introducing the new genera and species Taxawa tesnikishii.</title>
        <authorList>
            <person name="Kurbessoian T."/>
            <person name="Stajich J.E."/>
        </authorList>
    </citation>
    <scope>NUCLEOTIDE SEQUENCE</scope>
    <source>
        <strain evidence="3">TK_41</strain>
    </source>
</reference>
<feature type="region of interest" description="Disordered" evidence="1">
    <location>
        <begin position="157"/>
        <end position="196"/>
    </location>
</feature>
<keyword evidence="2" id="KW-0472">Membrane</keyword>
<feature type="compositionally biased region" description="Basic residues" evidence="1">
    <location>
        <begin position="157"/>
        <end position="167"/>
    </location>
</feature>
<proteinExistence type="predicted"/>
<evidence type="ECO:0000256" key="2">
    <source>
        <dbReference type="SAM" id="Phobius"/>
    </source>
</evidence>
<dbReference type="AlphaFoldDB" id="A0AA38XCB7"/>
<feature type="compositionally biased region" description="Basic and acidic residues" evidence="1">
    <location>
        <begin position="187"/>
        <end position="196"/>
    </location>
</feature>
<keyword evidence="2" id="KW-0812">Transmembrane</keyword>
<evidence type="ECO:0000313" key="4">
    <source>
        <dbReference type="Proteomes" id="UP001172673"/>
    </source>
</evidence>